<keyword evidence="9" id="KW-1133">Transmembrane helix</keyword>
<evidence type="ECO:0000256" key="2">
    <source>
        <dbReference type="ARBA" id="ARBA00022670"/>
    </source>
</evidence>
<dbReference type="GO" id="GO:0004190">
    <property type="term" value="F:aspartic-type endopeptidase activity"/>
    <property type="evidence" value="ECO:0007669"/>
    <property type="project" value="UniProtKB-KW"/>
</dbReference>
<dbReference type="Gene3D" id="2.40.70.10">
    <property type="entry name" value="Acid Proteases"/>
    <property type="match status" value="2"/>
</dbReference>
<feature type="transmembrane region" description="Helical" evidence="9">
    <location>
        <begin position="590"/>
        <end position="614"/>
    </location>
</feature>
<evidence type="ECO:0000256" key="1">
    <source>
        <dbReference type="ARBA" id="ARBA00007447"/>
    </source>
</evidence>
<dbReference type="InterPro" id="IPR034161">
    <property type="entry name" value="Pepsin-like_plant"/>
</dbReference>
<keyword evidence="3 7" id="KW-0064">Aspartyl protease</keyword>
<name>A0A835K1G4_9ROSI</name>
<keyword evidence="2 7" id="KW-0645">Protease</keyword>
<feature type="domain" description="Peptidase A1" evidence="10">
    <location>
        <begin position="92"/>
        <end position="430"/>
    </location>
</feature>
<evidence type="ECO:0000256" key="3">
    <source>
        <dbReference type="ARBA" id="ARBA00022750"/>
    </source>
</evidence>
<dbReference type="Pfam" id="PF14541">
    <property type="entry name" value="TAXi_C"/>
    <property type="match status" value="1"/>
</dbReference>
<evidence type="ECO:0000256" key="8">
    <source>
        <dbReference type="SAM" id="MobiDB-lite"/>
    </source>
</evidence>
<protein>
    <recommendedName>
        <fullName evidence="10">Peptidase A1 domain-containing protein</fullName>
    </recommendedName>
</protein>
<dbReference type="InterPro" id="IPR032799">
    <property type="entry name" value="TAXi_C"/>
</dbReference>
<evidence type="ECO:0000259" key="10">
    <source>
        <dbReference type="PROSITE" id="PS51767"/>
    </source>
</evidence>
<dbReference type="InterPro" id="IPR033121">
    <property type="entry name" value="PEPTIDASE_A1"/>
</dbReference>
<keyword evidence="9" id="KW-0472">Membrane</keyword>
<dbReference type="EMBL" id="JADGMS010000005">
    <property type="protein sequence ID" value="KAF9682412.1"/>
    <property type="molecule type" value="Genomic_DNA"/>
</dbReference>
<gene>
    <name evidence="11" type="ORF">SADUNF_Sadunf05G0106300</name>
</gene>
<dbReference type="InterPro" id="IPR032861">
    <property type="entry name" value="TAXi_N"/>
</dbReference>
<dbReference type="FunFam" id="2.40.70.10:FF:000025">
    <property type="entry name" value="Aspartyl protease family protein"/>
    <property type="match status" value="1"/>
</dbReference>
<comment type="caution">
    <text evidence="11">The sequence shown here is derived from an EMBL/GenBank/DDBJ whole genome shotgun (WGS) entry which is preliminary data.</text>
</comment>
<dbReference type="CDD" id="cd05476">
    <property type="entry name" value="pepsin_A_like_plant"/>
    <property type="match status" value="1"/>
</dbReference>
<dbReference type="Pfam" id="PF14543">
    <property type="entry name" value="TAXi_N"/>
    <property type="match status" value="1"/>
</dbReference>
<organism evidence="11 12">
    <name type="scientific">Salix dunnii</name>
    <dbReference type="NCBI Taxonomy" id="1413687"/>
    <lineage>
        <taxon>Eukaryota</taxon>
        <taxon>Viridiplantae</taxon>
        <taxon>Streptophyta</taxon>
        <taxon>Embryophyta</taxon>
        <taxon>Tracheophyta</taxon>
        <taxon>Spermatophyta</taxon>
        <taxon>Magnoliopsida</taxon>
        <taxon>eudicotyledons</taxon>
        <taxon>Gunneridae</taxon>
        <taxon>Pentapetalae</taxon>
        <taxon>rosids</taxon>
        <taxon>fabids</taxon>
        <taxon>Malpighiales</taxon>
        <taxon>Salicaceae</taxon>
        <taxon>Saliceae</taxon>
        <taxon>Salix</taxon>
    </lineage>
</organism>
<evidence type="ECO:0000256" key="5">
    <source>
        <dbReference type="ARBA" id="ARBA00023180"/>
    </source>
</evidence>
<feature type="active site" evidence="6">
    <location>
        <position position="110"/>
    </location>
</feature>
<evidence type="ECO:0000256" key="9">
    <source>
        <dbReference type="SAM" id="Phobius"/>
    </source>
</evidence>
<keyword evidence="4 7" id="KW-0378">Hydrolase</keyword>
<keyword evidence="5" id="KW-0325">Glycoprotein</keyword>
<evidence type="ECO:0000256" key="4">
    <source>
        <dbReference type="ARBA" id="ARBA00022801"/>
    </source>
</evidence>
<evidence type="ECO:0000256" key="7">
    <source>
        <dbReference type="RuleBase" id="RU000454"/>
    </source>
</evidence>
<dbReference type="PROSITE" id="PS00141">
    <property type="entry name" value="ASP_PROTEASE"/>
    <property type="match status" value="1"/>
</dbReference>
<dbReference type="PRINTS" id="PR00792">
    <property type="entry name" value="PEPSIN"/>
</dbReference>
<keyword evidence="9" id="KW-0812">Transmembrane</keyword>
<dbReference type="InterPro" id="IPR001461">
    <property type="entry name" value="Aspartic_peptidase_A1"/>
</dbReference>
<evidence type="ECO:0000313" key="11">
    <source>
        <dbReference type="EMBL" id="KAF9682412.1"/>
    </source>
</evidence>
<accession>A0A835K1G4</accession>
<feature type="active site" evidence="6">
    <location>
        <position position="306"/>
    </location>
</feature>
<keyword evidence="12" id="KW-1185">Reference proteome</keyword>
<feature type="compositionally biased region" description="Polar residues" evidence="8">
    <location>
        <begin position="451"/>
        <end position="468"/>
    </location>
</feature>
<dbReference type="Proteomes" id="UP000657918">
    <property type="component" value="Unassembled WGS sequence"/>
</dbReference>
<dbReference type="InterPro" id="IPR001969">
    <property type="entry name" value="Aspartic_peptidase_AS"/>
</dbReference>
<dbReference type="SUPFAM" id="SSF50630">
    <property type="entry name" value="Acid proteases"/>
    <property type="match status" value="1"/>
</dbReference>
<dbReference type="FunFam" id="2.40.70.10:FF:000030">
    <property type="entry name" value="Eukaryotic aspartyl protease family protein"/>
    <property type="match status" value="1"/>
</dbReference>
<evidence type="ECO:0000313" key="12">
    <source>
        <dbReference type="Proteomes" id="UP000657918"/>
    </source>
</evidence>
<dbReference type="PANTHER" id="PTHR13683:SF817">
    <property type="entry name" value="OS07G0592200 PROTEIN"/>
    <property type="match status" value="1"/>
</dbReference>
<reference evidence="11 12" key="1">
    <citation type="submission" date="2020-10" db="EMBL/GenBank/DDBJ databases">
        <title>Plant Genome Project.</title>
        <authorList>
            <person name="Zhang R.-G."/>
        </authorList>
    </citation>
    <scope>NUCLEOTIDE SEQUENCE [LARGE SCALE GENOMIC DNA]</scope>
    <source>
        <strain evidence="11">FAFU-HL-1</strain>
        <tissue evidence="11">Leaf</tissue>
    </source>
</reference>
<dbReference type="OrthoDB" id="2747330at2759"/>
<sequence length="639" mass="70693">MARLIQLAILFIQFFYCYYNYIPTTAHGVSFNGTSFLVDSSRSAMILPLFLSPPSPCTKFSNTRRLLQRSNANALPNARMRLHDDLLINGYYTTRLWIGTPPQRFALIVDTGSSVTYVPCSSCEQCGRHQDPKFQPDLSSTYQPVKCSIDCNCDDEKEQCVYERQYAEMSTSSGVLGEDNISFGNLSALAPQRIVFGCENMETGDLYSQHADGIMGLGRGDLSIVDHLVDKGVISDSFSLCYGGMGIGGGAMVLGGISPPSDMVFSQSDPVRSPYYNIDLKEIHVAGKALPLNPTVFDGKHGTILDSGTTYAYLPEAAFVSFKDAIMKELHSLKPIRGPDPNYNDICFSGAVSDISQLSSSFPAVEMVFGNGQKLLLSPENYLFRHSKARGAYCLGIFQNGKDPTTLLGGIVVRNTLVFYDRENSKIGFWKTNCSELWERLHVDGAPPLAPSSSYGNNSNTEMPPSMAPTDQQHYVLPDEKKIGQITFEMMLNVDYSDLKLHISELAGFIAQELGINSSQVHMLNSMEKGNASYIEWDVVPSGSADCISNSIVARVAEYHMQLPDTFGSYHLIKWEIKAAAKRTWWQQHFLVVVLACVVAFIFGSLAFGIWFAWGHRKQALNPYKPVDAVVPEQELQPL</sequence>
<evidence type="ECO:0000256" key="6">
    <source>
        <dbReference type="PIRSR" id="PIRSR601461-1"/>
    </source>
</evidence>
<dbReference type="GO" id="GO:0006508">
    <property type="term" value="P:proteolysis"/>
    <property type="evidence" value="ECO:0007669"/>
    <property type="project" value="UniProtKB-KW"/>
</dbReference>
<dbReference type="PROSITE" id="PS51767">
    <property type="entry name" value="PEPTIDASE_A1"/>
    <property type="match status" value="1"/>
</dbReference>
<comment type="similarity">
    <text evidence="1 7">Belongs to the peptidase A1 family.</text>
</comment>
<dbReference type="InterPro" id="IPR021109">
    <property type="entry name" value="Peptidase_aspartic_dom_sf"/>
</dbReference>
<dbReference type="AlphaFoldDB" id="A0A835K1G4"/>
<dbReference type="PANTHER" id="PTHR13683">
    <property type="entry name" value="ASPARTYL PROTEASES"/>
    <property type="match status" value="1"/>
</dbReference>
<feature type="region of interest" description="Disordered" evidence="8">
    <location>
        <begin position="449"/>
        <end position="468"/>
    </location>
</feature>
<proteinExistence type="inferred from homology"/>